<organism evidence="2 3">
    <name type="scientific">Necator americanus</name>
    <name type="common">Human hookworm</name>
    <dbReference type="NCBI Taxonomy" id="51031"/>
    <lineage>
        <taxon>Eukaryota</taxon>
        <taxon>Metazoa</taxon>
        <taxon>Ecdysozoa</taxon>
        <taxon>Nematoda</taxon>
        <taxon>Chromadorea</taxon>
        <taxon>Rhabditida</taxon>
        <taxon>Rhabditina</taxon>
        <taxon>Rhabditomorpha</taxon>
        <taxon>Strongyloidea</taxon>
        <taxon>Ancylostomatidae</taxon>
        <taxon>Bunostominae</taxon>
        <taxon>Necator</taxon>
    </lineage>
</organism>
<sequence length="344" mass="39062">MAYPSSSGLTELTSEKEQKQWTKDREDWLLLRTRDGIVPLSKRGLSLNVTSGNNADIRSVDVTKFPPVAVSIFLNNYVRGEHVVEQVSIRDLAALIYLAQIFGEYNLLRRINQCLIRCANQSDRDLCLCYVVTSACGLPLRKSLARIICKKFDSIQTTLCECVEDSEMLIPILESCELSVTSEKIVVSFIIDWSLLYHINREQCLQLLNCTRKTFLSPGDLNQLAIYVEQTGVHEISVAWAEYLSNPHSNICWNTNHIMYKMPRCGAGPFRTQSSSSKGGTQKKRVTFLTDIQPSTETRRSPSWTARRNLHLQPPRLRKSTIVKNAIAKGFSKIRQKFSRNANN</sequence>
<reference evidence="2 3" key="1">
    <citation type="submission" date="2023-08" db="EMBL/GenBank/DDBJ databases">
        <title>A Necator americanus chromosomal reference genome.</title>
        <authorList>
            <person name="Ilik V."/>
            <person name="Petrzelkova K.J."/>
            <person name="Pardy F."/>
            <person name="Fuh T."/>
            <person name="Niatou-Singa F.S."/>
            <person name="Gouil Q."/>
            <person name="Baker L."/>
            <person name="Ritchie M.E."/>
            <person name="Jex A.R."/>
            <person name="Gazzola D."/>
            <person name="Li H."/>
            <person name="Toshio Fujiwara R."/>
            <person name="Zhan B."/>
            <person name="Aroian R.V."/>
            <person name="Pafco B."/>
            <person name="Schwarz E.M."/>
        </authorList>
    </citation>
    <scope>NUCLEOTIDE SEQUENCE [LARGE SCALE GENOMIC DNA]</scope>
    <source>
        <strain evidence="2 3">Aroian</strain>
        <tissue evidence="2">Whole animal</tissue>
    </source>
</reference>
<evidence type="ECO:0000313" key="2">
    <source>
        <dbReference type="EMBL" id="KAK6730533.1"/>
    </source>
</evidence>
<feature type="domain" description="BACK" evidence="1">
    <location>
        <begin position="140"/>
        <end position="223"/>
    </location>
</feature>
<name>A0ABR1BZI5_NECAM</name>
<protein>
    <recommendedName>
        <fullName evidence="1">BACK domain-containing protein</fullName>
    </recommendedName>
</protein>
<dbReference type="InterPro" id="IPR011705">
    <property type="entry name" value="BACK"/>
</dbReference>
<evidence type="ECO:0000313" key="3">
    <source>
        <dbReference type="Proteomes" id="UP001303046"/>
    </source>
</evidence>
<evidence type="ECO:0000259" key="1">
    <source>
        <dbReference type="Pfam" id="PF07707"/>
    </source>
</evidence>
<dbReference type="Proteomes" id="UP001303046">
    <property type="component" value="Unassembled WGS sequence"/>
</dbReference>
<dbReference type="Pfam" id="PF07707">
    <property type="entry name" value="BACK"/>
    <property type="match status" value="1"/>
</dbReference>
<comment type="caution">
    <text evidence="2">The sequence shown here is derived from an EMBL/GenBank/DDBJ whole genome shotgun (WGS) entry which is preliminary data.</text>
</comment>
<accession>A0ABR1BZI5</accession>
<dbReference type="EMBL" id="JAVFWL010000001">
    <property type="protein sequence ID" value="KAK6730533.1"/>
    <property type="molecule type" value="Genomic_DNA"/>
</dbReference>
<proteinExistence type="predicted"/>
<keyword evidence="3" id="KW-1185">Reference proteome</keyword>
<gene>
    <name evidence="2" type="primary">Necator_chrI.g3290</name>
    <name evidence="2" type="ORF">RB195_007161</name>
</gene>